<dbReference type="SUPFAM" id="SSF48065">
    <property type="entry name" value="DBL homology domain (DH-domain)"/>
    <property type="match status" value="1"/>
</dbReference>
<organism evidence="2 3">
    <name type="scientific">Hucho hucho</name>
    <name type="common">huchen</name>
    <dbReference type="NCBI Taxonomy" id="62062"/>
    <lineage>
        <taxon>Eukaryota</taxon>
        <taxon>Metazoa</taxon>
        <taxon>Chordata</taxon>
        <taxon>Craniata</taxon>
        <taxon>Vertebrata</taxon>
        <taxon>Euteleostomi</taxon>
        <taxon>Actinopterygii</taxon>
        <taxon>Neopterygii</taxon>
        <taxon>Teleostei</taxon>
        <taxon>Protacanthopterygii</taxon>
        <taxon>Salmoniformes</taxon>
        <taxon>Salmonidae</taxon>
        <taxon>Salmoninae</taxon>
        <taxon>Hucho</taxon>
    </lineage>
</organism>
<reference evidence="3" key="1">
    <citation type="submission" date="2018-06" db="EMBL/GenBank/DDBJ databases">
        <title>Genome assembly of Danube salmon.</title>
        <authorList>
            <person name="Macqueen D.J."/>
            <person name="Gundappa M.K."/>
        </authorList>
    </citation>
    <scope>NUCLEOTIDE SEQUENCE [LARGE SCALE GENOMIC DNA]</scope>
</reference>
<dbReference type="STRING" id="62062.ENSHHUP00000056756"/>
<name>A0A4W5NWT4_9TELE</name>
<dbReference type="Ensembl" id="ENSHHUT00000058713.1">
    <property type="protein sequence ID" value="ENSHHUP00000056756.1"/>
    <property type="gene ID" value="ENSHHUG00000033865.1"/>
</dbReference>
<dbReference type="PROSITE" id="PS50010">
    <property type="entry name" value="DH_2"/>
    <property type="match status" value="1"/>
</dbReference>
<dbReference type="PANTHER" id="PTHR12845">
    <property type="entry name" value="GUANINE NUCLEOTIDE EXCHANGE FACTOR"/>
    <property type="match status" value="1"/>
</dbReference>
<sequence>MCTCRPPIIKTQSISVSLCLSLFLCLSLSSSVCLSLPLSVSLFLCLSLSSSVCLSLPLSVSLSLCLSLSLPLSVSLRLSLSLSLSPSLSRFFKELEDIHQQNIVIDDISDIVFRHAQSNFDPYITYCSNEVYQQRTLQRLVSKSPVFKEVLTRIEGHPDCRNLPMISFLILPMQRVTRLPLLMDVSQHTTLRYWTHV</sequence>
<dbReference type="Proteomes" id="UP000314982">
    <property type="component" value="Unassembled WGS sequence"/>
</dbReference>
<keyword evidence="3" id="KW-1185">Reference proteome</keyword>
<dbReference type="Pfam" id="PF00621">
    <property type="entry name" value="RhoGEF"/>
    <property type="match status" value="1"/>
</dbReference>
<dbReference type="InterPro" id="IPR035899">
    <property type="entry name" value="DBL_dom_sf"/>
</dbReference>
<protein>
    <recommendedName>
        <fullName evidence="1">DH domain-containing protein</fullName>
    </recommendedName>
</protein>
<evidence type="ECO:0000313" key="2">
    <source>
        <dbReference type="Ensembl" id="ENSHHUP00000056756.1"/>
    </source>
</evidence>
<dbReference type="PANTHER" id="PTHR12845:SF4">
    <property type="entry name" value="RHO GUANINE NUCLEOTIDE EXCHANGE FACTOR 26"/>
    <property type="match status" value="1"/>
</dbReference>
<dbReference type="GO" id="GO:0005085">
    <property type="term" value="F:guanyl-nucleotide exchange factor activity"/>
    <property type="evidence" value="ECO:0007669"/>
    <property type="project" value="InterPro"/>
</dbReference>
<dbReference type="SMART" id="SM00325">
    <property type="entry name" value="RhoGEF"/>
    <property type="match status" value="1"/>
</dbReference>
<dbReference type="InterPro" id="IPR047271">
    <property type="entry name" value="Ephexin-like"/>
</dbReference>
<feature type="domain" description="DH" evidence="1">
    <location>
        <begin position="82"/>
        <end position="184"/>
    </location>
</feature>
<dbReference type="AlphaFoldDB" id="A0A4W5NWT4"/>
<proteinExistence type="predicted"/>
<dbReference type="GeneTree" id="ENSGT01030000234571"/>
<evidence type="ECO:0000259" key="1">
    <source>
        <dbReference type="PROSITE" id="PS50010"/>
    </source>
</evidence>
<dbReference type="Gene3D" id="1.20.900.10">
    <property type="entry name" value="Dbl homology (DH) domain"/>
    <property type="match status" value="1"/>
</dbReference>
<accession>A0A4W5NWT4</accession>
<evidence type="ECO:0000313" key="3">
    <source>
        <dbReference type="Proteomes" id="UP000314982"/>
    </source>
</evidence>
<reference evidence="2" key="2">
    <citation type="submission" date="2025-08" db="UniProtKB">
        <authorList>
            <consortium name="Ensembl"/>
        </authorList>
    </citation>
    <scope>IDENTIFICATION</scope>
</reference>
<reference evidence="2" key="3">
    <citation type="submission" date="2025-09" db="UniProtKB">
        <authorList>
            <consortium name="Ensembl"/>
        </authorList>
    </citation>
    <scope>IDENTIFICATION</scope>
</reference>
<dbReference type="InterPro" id="IPR000219">
    <property type="entry name" value="DH_dom"/>
</dbReference>